<gene>
    <name evidence="1" type="ORF">SAMN04489708_12289</name>
</gene>
<name>A0A1H0UZY2_9BURK</name>
<proteinExistence type="predicted"/>
<dbReference type="AlphaFoldDB" id="A0A1H0UZY2"/>
<evidence type="ECO:0000313" key="1">
    <source>
        <dbReference type="EMBL" id="SDP71849.1"/>
    </source>
</evidence>
<dbReference type="OrthoDB" id="9156452at2"/>
<keyword evidence="2" id="KW-1185">Reference proteome</keyword>
<protein>
    <submittedName>
        <fullName evidence="1">Uncharacterized protein</fullName>
    </submittedName>
</protein>
<sequence length="85" mass="9536">MPLTEKDIVALKKLIKDRVDNYPDLDSMVAAGSLSYKSGWYEANSKEAHDAIVQYATSIRVSKEGRAQIKVAKQSKRLRALAERL</sequence>
<dbReference type="EMBL" id="FNJL01000022">
    <property type="protein sequence ID" value="SDP71849.1"/>
    <property type="molecule type" value="Genomic_DNA"/>
</dbReference>
<dbReference type="RefSeq" id="WP_092836601.1">
    <property type="nucleotide sequence ID" value="NZ_JBHUFQ010000079.1"/>
</dbReference>
<accession>A0A1H0UZY2</accession>
<dbReference type="Proteomes" id="UP000199317">
    <property type="component" value="Unassembled WGS sequence"/>
</dbReference>
<evidence type="ECO:0000313" key="2">
    <source>
        <dbReference type="Proteomes" id="UP000199317"/>
    </source>
</evidence>
<reference evidence="2" key="1">
    <citation type="submission" date="2016-10" db="EMBL/GenBank/DDBJ databases">
        <authorList>
            <person name="Varghese N."/>
            <person name="Submissions S."/>
        </authorList>
    </citation>
    <scope>NUCLEOTIDE SEQUENCE [LARGE SCALE GENOMIC DNA]</scope>
    <source>
        <strain evidence="2">DSM 17101</strain>
    </source>
</reference>
<organism evidence="1 2">
    <name type="scientific">Paracidovorax cattleyae</name>
    <dbReference type="NCBI Taxonomy" id="80868"/>
    <lineage>
        <taxon>Bacteria</taxon>
        <taxon>Pseudomonadati</taxon>
        <taxon>Pseudomonadota</taxon>
        <taxon>Betaproteobacteria</taxon>
        <taxon>Burkholderiales</taxon>
        <taxon>Comamonadaceae</taxon>
        <taxon>Paracidovorax</taxon>
    </lineage>
</organism>